<proteinExistence type="predicted"/>
<sequence>MMELKWAKRVMEHEEGMNHLWISLGDLPEGSQVEVEVECPAGFYRAKNLNGYPESADGTARIACTGVSARDVVYEVGVRSGVPYKSADFRIRVRCTAPDGHRSERECLTRVGLSREEAFDPMLDEEVVARVASLLAPPAAIPGEETAERDPWPCVTVPPVIRTAELSEWEQKYRIDCRPHPIGLYLPFLNRETGKTSFIKNFLSLPGCDICYSEHNKKFWEL</sequence>
<name>H6NLR7_9BACL</name>
<dbReference type="EMBL" id="CP003235">
    <property type="protein sequence ID" value="AFC31632.1"/>
    <property type="molecule type" value="Genomic_DNA"/>
</dbReference>
<dbReference type="RefSeq" id="WP_014371288.1">
    <property type="nucleotide sequence ID" value="NC_016935.1"/>
</dbReference>
<accession>H6NLR7</accession>
<evidence type="ECO:0000313" key="2">
    <source>
        <dbReference type="Proteomes" id="UP000007523"/>
    </source>
</evidence>
<dbReference type="KEGG" id="pmq:PM3016_4900"/>
<evidence type="ECO:0000313" key="1">
    <source>
        <dbReference type="EMBL" id="AFC31632.1"/>
    </source>
</evidence>
<protein>
    <submittedName>
        <fullName evidence="1">Uncharacterized protein</fullName>
    </submittedName>
</protein>
<dbReference type="Proteomes" id="UP000007523">
    <property type="component" value="Chromosome"/>
</dbReference>
<dbReference type="STRING" id="1116391.PM3016_4900"/>
<dbReference type="HOGENOM" id="CLU_123311_0_0_9"/>
<dbReference type="AlphaFoldDB" id="H6NLR7"/>
<organism evidence="1 2">
    <name type="scientific">Paenibacillus mucilaginosus 3016</name>
    <dbReference type="NCBI Taxonomy" id="1116391"/>
    <lineage>
        <taxon>Bacteria</taxon>
        <taxon>Bacillati</taxon>
        <taxon>Bacillota</taxon>
        <taxon>Bacilli</taxon>
        <taxon>Bacillales</taxon>
        <taxon>Paenibacillaceae</taxon>
        <taxon>Paenibacillus</taxon>
    </lineage>
</organism>
<keyword evidence="2" id="KW-1185">Reference proteome</keyword>
<reference evidence="1 2" key="1">
    <citation type="journal article" date="2012" name="J. Bacteriol.">
        <title>Complete Genome Sequence of Paenibacillus mucilaginosus 3016, a Bacterium Functional as Microbial Fertilizer.</title>
        <authorList>
            <person name="Ma M."/>
            <person name="Wang Z."/>
            <person name="Li L."/>
            <person name="Jiang X."/>
            <person name="Guan D."/>
            <person name="Cao F."/>
            <person name="Chen H."/>
            <person name="Wang X."/>
            <person name="Shen D."/>
            <person name="Du B."/>
            <person name="Li J."/>
        </authorList>
    </citation>
    <scope>NUCLEOTIDE SEQUENCE [LARGE SCALE GENOMIC DNA]</scope>
    <source>
        <strain evidence="1 2">3016</strain>
    </source>
</reference>
<gene>
    <name evidence="1" type="ORF">PM3016_4900</name>
</gene>